<dbReference type="AlphaFoldDB" id="A0AAD8E1K2"/>
<evidence type="ECO:0000313" key="2">
    <source>
        <dbReference type="EMBL" id="KAJ9574015.1"/>
    </source>
</evidence>
<reference evidence="2" key="1">
    <citation type="journal article" date="2023" name="IScience">
        <title>Live-bearing cockroach genome reveals convergent evolutionary mechanisms linked to viviparity in insects and beyond.</title>
        <authorList>
            <person name="Fouks B."/>
            <person name="Harrison M.C."/>
            <person name="Mikhailova A.A."/>
            <person name="Marchal E."/>
            <person name="English S."/>
            <person name="Carruthers M."/>
            <person name="Jennings E.C."/>
            <person name="Chiamaka E.L."/>
            <person name="Frigard R.A."/>
            <person name="Pippel M."/>
            <person name="Attardo G.M."/>
            <person name="Benoit J.B."/>
            <person name="Bornberg-Bauer E."/>
            <person name="Tobe S.S."/>
        </authorList>
    </citation>
    <scope>NUCLEOTIDE SEQUENCE</scope>
    <source>
        <strain evidence="2">Stay&amp;Tobe</strain>
    </source>
</reference>
<sequence length="169" mass="18883">MGGRPNKPRLQRSKAQSRKTFRLRKSRKHMEKRNLIVYQRNQLEEQENRRFPDISWDEVSQTSSTSGYRESYSLLMMTLEGPPTPTGVIATTSINNGSFHEPPLASPDIHDLPSTSSATTNQMAAEGSSPDSSINSGEDLALLEHSVPHSSSMHSLLMVFEPQDEDTLI</sequence>
<feature type="region of interest" description="Disordered" evidence="1">
    <location>
        <begin position="96"/>
        <end position="136"/>
    </location>
</feature>
<proteinExistence type="predicted"/>
<dbReference type="EMBL" id="JASPKZ010010660">
    <property type="protein sequence ID" value="KAJ9574015.1"/>
    <property type="molecule type" value="Genomic_DNA"/>
</dbReference>
<dbReference type="Proteomes" id="UP001233999">
    <property type="component" value="Unassembled WGS sequence"/>
</dbReference>
<gene>
    <name evidence="2" type="ORF">L9F63_008612</name>
</gene>
<feature type="compositionally biased region" description="Polar residues" evidence="1">
    <location>
        <begin position="113"/>
        <end position="136"/>
    </location>
</feature>
<accession>A0AAD8E1K2</accession>
<name>A0AAD8E1K2_DIPPU</name>
<reference evidence="2" key="2">
    <citation type="submission" date="2023-05" db="EMBL/GenBank/DDBJ databases">
        <authorList>
            <person name="Fouks B."/>
        </authorList>
    </citation>
    <scope>NUCLEOTIDE SEQUENCE</scope>
    <source>
        <strain evidence="2">Stay&amp;Tobe</strain>
        <tissue evidence="2">Testes</tissue>
    </source>
</reference>
<feature type="region of interest" description="Disordered" evidence="1">
    <location>
        <begin position="1"/>
        <end position="30"/>
    </location>
</feature>
<comment type="caution">
    <text evidence="2">The sequence shown here is derived from an EMBL/GenBank/DDBJ whole genome shotgun (WGS) entry which is preliminary data.</text>
</comment>
<keyword evidence="3" id="KW-1185">Reference proteome</keyword>
<organism evidence="2 3">
    <name type="scientific">Diploptera punctata</name>
    <name type="common">Pacific beetle cockroach</name>
    <dbReference type="NCBI Taxonomy" id="6984"/>
    <lineage>
        <taxon>Eukaryota</taxon>
        <taxon>Metazoa</taxon>
        <taxon>Ecdysozoa</taxon>
        <taxon>Arthropoda</taxon>
        <taxon>Hexapoda</taxon>
        <taxon>Insecta</taxon>
        <taxon>Pterygota</taxon>
        <taxon>Neoptera</taxon>
        <taxon>Polyneoptera</taxon>
        <taxon>Dictyoptera</taxon>
        <taxon>Blattodea</taxon>
        <taxon>Blaberoidea</taxon>
        <taxon>Blaberidae</taxon>
        <taxon>Diplopterinae</taxon>
        <taxon>Diploptera</taxon>
    </lineage>
</organism>
<evidence type="ECO:0000313" key="3">
    <source>
        <dbReference type="Proteomes" id="UP001233999"/>
    </source>
</evidence>
<evidence type="ECO:0000256" key="1">
    <source>
        <dbReference type="SAM" id="MobiDB-lite"/>
    </source>
</evidence>
<protein>
    <submittedName>
        <fullName evidence="2">Uncharacterized protein</fullName>
    </submittedName>
</protein>